<dbReference type="InterPro" id="IPR023296">
    <property type="entry name" value="Glyco_hydro_beta-prop_sf"/>
</dbReference>
<evidence type="ECO:0000313" key="2">
    <source>
        <dbReference type="Proteomes" id="UP000521748"/>
    </source>
</evidence>
<accession>A0A7Y9LTG7</accession>
<dbReference type="RefSeq" id="WP_179388942.1">
    <property type="nucleotide sequence ID" value="NZ_JACBYQ010000001.1"/>
</dbReference>
<dbReference type="AlphaFoldDB" id="A0A7Y9LTG7"/>
<gene>
    <name evidence="1" type="ORF">FHU41_001512</name>
</gene>
<reference evidence="1 2" key="1">
    <citation type="submission" date="2020-07" db="EMBL/GenBank/DDBJ databases">
        <title>Sequencing the genomes of 1000 actinobacteria strains.</title>
        <authorList>
            <person name="Klenk H.-P."/>
        </authorList>
    </citation>
    <scope>NUCLEOTIDE SEQUENCE [LARGE SCALE GENOMIC DNA]</scope>
    <source>
        <strain evidence="1 2">DSM 102047</strain>
    </source>
</reference>
<protein>
    <submittedName>
        <fullName evidence="1">Uncharacterized protein</fullName>
    </submittedName>
</protein>
<dbReference type="SUPFAM" id="SSF75005">
    <property type="entry name" value="Arabinanase/levansucrase/invertase"/>
    <property type="match status" value="1"/>
</dbReference>
<evidence type="ECO:0000313" key="1">
    <source>
        <dbReference type="EMBL" id="NYE95291.1"/>
    </source>
</evidence>
<dbReference type="EMBL" id="JACBYQ010000001">
    <property type="protein sequence ID" value="NYE95291.1"/>
    <property type="molecule type" value="Genomic_DNA"/>
</dbReference>
<keyword evidence="2" id="KW-1185">Reference proteome</keyword>
<organism evidence="1 2">
    <name type="scientific">Psychromicrobium silvestre</name>
    <dbReference type="NCBI Taxonomy" id="1645614"/>
    <lineage>
        <taxon>Bacteria</taxon>
        <taxon>Bacillati</taxon>
        <taxon>Actinomycetota</taxon>
        <taxon>Actinomycetes</taxon>
        <taxon>Micrococcales</taxon>
        <taxon>Micrococcaceae</taxon>
        <taxon>Psychromicrobium</taxon>
    </lineage>
</organism>
<comment type="caution">
    <text evidence="1">The sequence shown here is derived from an EMBL/GenBank/DDBJ whole genome shotgun (WGS) entry which is preliminary data.</text>
</comment>
<name>A0A7Y9LTG7_9MICC</name>
<dbReference type="Proteomes" id="UP000521748">
    <property type="component" value="Unassembled WGS sequence"/>
</dbReference>
<sequence>MRGIIRRVKHKLVPSEVPSTGTQEFFAGRAFEESLRFRAVDLLPESSVVFEGASGGSEQLRIVSDHVPAAPFLTVELDGFDPSQQGEYRWGLVAEGIMILAEYNSRTGRAALIAGSKGEPLAGCKLKTASAPLSLTITENRLVLWQGKGVAAEVVLAVTLEAEEYLDLRGKELLNGLRFASSGPSHRLRAGYFGYLGLRDPQFIRTRAGEILHREGRAWLTMSCAGPGFFPCAHWAIFSLNPEHPEDLRLESQLFFERDGLLLGDHAGSILVLENELLVTVSSWGDFAENAHICWTRSADNLWSGVHVLATERLELPTDFDSWDPSLLYYQDRWWLGFVECLGYHPRFDFRPVLAMAEPEQPFGGGFERVGADLMHHQTEGTLFSFLDGEPVLLASDGDARDYPIYNLEMFRFSQLEAPYKSNIPHPLIYQGQGEPWMLTFDGTPFHERDFGYGTHGDVLIYRLAASTDGLR</sequence>
<proteinExistence type="predicted"/>